<keyword evidence="2" id="KW-0472">Membrane</keyword>
<sequence length="211" mass="23673">MTQHYRTSPDRLPAAARFGVPVWSATSIIFASLITGALLSMNFKELGAEFLWCFAAGAIVAVLFVEPRGLFITTAQLPFAFGVAMPITAWLVGRMLPGADGPITRTEIITAVYPLTEQFPFLMTVTVITVVIAFARWLLARNAQVRAVRRTAVKQQKVRKINQERAEQASRARTSVRTRRTHRAQSQSSQVTVQELMRQRRAASRHDDLYR</sequence>
<dbReference type="OrthoDB" id="4427741at2"/>
<name>A0A5C5UBR5_9CORY</name>
<dbReference type="AlphaFoldDB" id="A0A5C5UBR5"/>
<dbReference type="Pfam" id="PF20177">
    <property type="entry name" value="DUF6542"/>
    <property type="match status" value="1"/>
</dbReference>
<feature type="domain" description="DUF6542" evidence="3">
    <location>
        <begin position="19"/>
        <end position="141"/>
    </location>
</feature>
<evidence type="ECO:0000256" key="1">
    <source>
        <dbReference type="SAM" id="MobiDB-lite"/>
    </source>
</evidence>
<reference evidence="4 5" key="1">
    <citation type="submission" date="2019-08" db="EMBL/GenBank/DDBJ databases">
        <authorList>
            <person name="Lei W."/>
        </authorList>
    </citation>
    <scope>NUCLEOTIDE SEQUENCE [LARGE SCALE GENOMIC DNA]</scope>
    <source>
        <strain evidence="4 5">CCUG 58627</strain>
    </source>
</reference>
<feature type="transmembrane region" description="Helical" evidence="2">
    <location>
        <begin position="20"/>
        <end position="40"/>
    </location>
</feature>
<dbReference type="Proteomes" id="UP000320791">
    <property type="component" value="Unassembled WGS sequence"/>
</dbReference>
<feature type="region of interest" description="Disordered" evidence="1">
    <location>
        <begin position="159"/>
        <end position="211"/>
    </location>
</feature>
<keyword evidence="2" id="KW-0812">Transmembrane</keyword>
<feature type="transmembrane region" description="Helical" evidence="2">
    <location>
        <begin position="77"/>
        <end position="99"/>
    </location>
</feature>
<keyword evidence="2" id="KW-1133">Transmembrane helix</keyword>
<feature type="transmembrane region" description="Helical" evidence="2">
    <location>
        <begin position="119"/>
        <end position="139"/>
    </location>
</feature>
<organism evidence="4 5">
    <name type="scientific">Corynebacterium canis</name>
    <dbReference type="NCBI Taxonomy" id="679663"/>
    <lineage>
        <taxon>Bacteria</taxon>
        <taxon>Bacillati</taxon>
        <taxon>Actinomycetota</taxon>
        <taxon>Actinomycetes</taxon>
        <taxon>Mycobacteriales</taxon>
        <taxon>Corynebacteriaceae</taxon>
        <taxon>Corynebacterium</taxon>
    </lineage>
</organism>
<keyword evidence="5" id="KW-1185">Reference proteome</keyword>
<feature type="transmembrane region" description="Helical" evidence="2">
    <location>
        <begin position="46"/>
        <end position="65"/>
    </location>
</feature>
<evidence type="ECO:0000259" key="3">
    <source>
        <dbReference type="Pfam" id="PF20177"/>
    </source>
</evidence>
<evidence type="ECO:0000313" key="4">
    <source>
        <dbReference type="EMBL" id="TWT23052.1"/>
    </source>
</evidence>
<proteinExistence type="predicted"/>
<protein>
    <recommendedName>
        <fullName evidence="3">DUF6542 domain-containing protein</fullName>
    </recommendedName>
</protein>
<evidence type="ECO:0000313" key="5">
    <source>
        <dbReference type="Proteomes" id="UP000320791"/>
    </source>
</evidence>
<dbReference type="InterPro" id="IPR046672">
    <property type="entry name" value="DUF6542"/>
</dbReference>
<evidence type="ECO:0000256" key="2">
    <source>
        <dbReference type="SAM" id="Phobius"/>
    </source>
</evidence>
<feature type="compositionally biased region" description="Basic and acidic residues" evidence="1">
    <location>
        <begin position="161"/>
        <end position="170"/>
    </location>
</feature>
<feature type="compositionally biased region" description="Basic residues" evidence="1">
    <location>
        <begin position="174"/>
        <end position="183"/>
    </location>
</feature>
<gene>
    <name evidence="4" type="ORF">FRX94_09935</name>
</gene>
<comment type="caution">
    <text evidence="4">The sequence shown here is derived from an EMBL/GenBank/DDBJ whole genome shotgun (WGS) entry which is preliminary data.</text>
</comment>
<dbReference type="RefSeq" id="WP_146325124.1">
    <property type="nucleotide sequence ID" value="NZ_BAABLR010000068.1"/>
</dbReference>
<dbReference type="EMBL" id="VOHM01000023">
    <property type="protein sequence ID" value="TWT23052.1"/>
    <property type="molecule type" value="Genomic_DNA"/>
</dbReference>
<accession>A0A5C5UBR5</accession>